<dbReference type="Proteomes" id="UP000268094">
    <property type="component" value="Unassembled WGS sequence"/>
</dbReference>
<reference evidence="3" key="1">
    <citation type="submission" date="2018-09" db="EMBL/GenBank/DDBJ databases">
        <authorList>
            <person name="Livingstone P.G."/>
            <person name="Whitworth D.E."/>
        </authorList>
    </citation>
    <scope>NUCLEOTIDE SEQUENCE [LARGE SCALE GENOMIC DNA]</scope>
    <source>
        <strain evidence="3">CA054A</strain>
    </source>
</reference>
<gene>
    <name evidence="2" type="ORF">D7V88_18475</name>
</gene>
<dbReference type="EMBL" id="RAVZ01000120">
    <property type="protein sequence ID" value="RKG86076.1"/>
    <property type="molecule type" value="Genomic_DNA"/>
</dbReference>
<accession>A0A3A8IU23</accession>
<dbReference type="RefSeq" id="WP_120541963.1">
    <property type="nucleotide sequence ID" value="NZ_RAVZ01000120.1"/>
</dbReference>
<evidence type="ECO:0000256" key="1">
    <source>
        <dbReference type="SAM" id="MobiDB-lite"/>
    </source>
</evidence>
<protein>
    <submittedName>
        <fullName evidence="2">Uncharacterized protein</fullName>
    </submittedName>
</protein>
<feature type="compositionally biased region" description="Basic residues" evidence="1">
    <location>
        <begin position="124"/>
        <end position="135"/>
    </location>
</feature>
<proteinExistence type="predicted"/>
<keyword evidence="3" id="KW-1185">Reference proteome</keyword>
<feature type="region of interest" description="Disordered" evidence="1">
    <location>
        <begin position="66"/>
        <end position="135"/>
    </location>
</feature>
<feature type="region of interest" description="Disordered" evidence="1">
    <location>
        <begin position="1"/>
        <end position="42"/>
    </location>
</feature>
<sequence>MSVESPSREQDSEAGVPVERMGAPPGERSEARDGDSTVVTGAPTGIKRFMQWIRVRPAARDLDPTFFTGAPAGITRSGQRARVSPEARDTTPVAGIARSTQRERVTSGAPEAELASVRACRPPQRMRRARRRYEP</sequence>
<evidence type="ECO:0000313" key="3">
    <source>
        <dbReference type="Proteomes" id="UP000268094"/>
    </source>
</evidence>
<comment type="caution">
    <text evidence="2">The sequence shown here is derived from an EMBL/GenBank/DDBJ whole genome shotgun (WGS) entry which is preliminary data.</text>
</comment>
<name>A0A3A8IU23_9BACT</name>
<feature type="compositionally biased region" description="Basic and acidic residues" evidence="1">
    <location>
        <begin position="1"/>
        <end position="11"/>
    </location>
</feature>
<dbReference type="AlphaFoldDB" id="A0A3A8IU23"/>
<evidence type="ECO:0000313" key="2">
    <source>
        <dbReference type="EMBL" id="RKG86076.1"/>
    </source>
</evidence>
<organism evidence="2 3">
    <name type="scientific">Corallococcus terminator</name>
    <dbReference type="NCBI Taxonomy" id="2316733"/>
    <lineage>
        <taxon>Bacteria</taxon>
        <taxon>Pseudomonadati</taxon>
        <taxon>Myxococcota</taxon>
        <taxon>Myxococcia</taxon>
        <taxon>Myxococcales</taxon>
        <taxon>Cystobacterineae</taxon>
        <taxon>Myxococcaceae</taxon>
        <taxon>Corallococcus</taxon>
    </lineage>
</organism>